<proteinExistence type="predicted"/>
<comment type="caution">
    <text evidence="2">The sequence shown here is derived from an EMBL/GenBank/DDBJ whole genome shotgun (WGS) entry which is preliminary data.</text>
</comment>
<name>A0A9N8DH41_9STRA</name>
<evidence type="ECO:0000256" key="1">
    <source>
        <dbReference type="SAM" id="Phobius"/>
    </source>
</evidence>
<gene>
    <name evidence="2" type="ORF">SEMRO_156_G070710.1</name>
</gene>
<keyword evidence="1" id="KW-0472">Membrane</keyword>
<reference evidence="2" key="1">
    <citation type="submission" date="2020-06" db="EMBL/GenBank/DDBJ databases">
        <authorList>
            <consortium name="Plant Systems Biology data submission"/>
        </authorList>
    </citation>
    <scope>NUCLEOTIDE SEQUENCE</scope>
    <source>
        <strain evidence="2">D6</strain>
    </source>
</reference>
<feature type="transmembrane region" description="Helical" evidence="1">
    <location>
        <begin position="178"/>
        <end position="198"/>
    </location>
</feature>
<dbReference type="Proteomes" id="UP001153069">
    <property type="component" value="Unassembled WGS sequence"/>
</dbReference>
<keyword evidence="3" id="KW-1185">Reference proteome</keyword>
<dbReference type="AlphaFoldDB" id="A0A9N8DH41"/>
<feature type="transmembrane region" description="Helical" evidence="1">
    <location>
        <begin position="218"/>
        <end position="244"/>
    </location>
</feature>
<feature type="transmembrane region" description="Helical" evidence="1">
    <location>
        <begin position="6"/>
        <end position="27"/>
    </location>
</feature>
<protein>
    <submittedName>
        <fullName evidence="2">Uncharacterized protein</fullName>
    </submittedName>
</protein>
<feature type="transmembrane region" description="Helical" evidence="1">
    <location>
        <begin position="120"/>
        <end position="145"/>
    </location>
</feature>
<sequence>MVVVSSLYSNPAVGVCQVSSLVFNLFFENFKTFGALAVCQAVAHLPVLIFFASFYVAAFGAETQSLVESLSGDVRRFLYESQQPYSNDQGSGDKNSLDHSSSTAYDFSTDAVDMTDPKKLLGLLTAVIGLYVAFLVATICITAAFQGAFVRAASEIFAGRSPHWMTCLRIGWKKMCSIIGFGLCYLLVLAVTAVIWFSATILTTINKETGMPNAGMTFLSVVAFIGLSVYFTCSMTGAPTAMIVENKGIVASMKRSWQLCRSSICFILCSTLVFYLLEAVGRIAIRKALQLFFIGSSAATMAVIMGLSSVIVSLLIGPLNAILNPVLYFSLRIRNEELTIEALQAELELNQSIELRSGQGDGVYRKVDMHDNDDSMAKIPVISAV</sequence>
<keyword evidence="1" id="KW-0812">Transmembrane</keyword>
<accession>A0A9N8DH41</accession>
<feature type="transmembrane region" description="Helical" evidence="1">
    <location>
        <begin position="264"/>
        <end position="285"/>
    </location>
</feature>
<dbReference type="EMBL" id="CAICTM010000155">
    <property type="protein sequence ID" value="CAB9503102.1"/>
    <property type="molecule type" value="Genomic_DNA"/>
</dbReference>
<feature type="transmembrane region" description="Helical" evidence="1">
    <location>
        <begin position="34"/>
        <end position="58"/>
    </location>
</feature>
<keyword evidence="1" id="KW-1133">Transmembrane helix</keyword>
<evidence type="ECO:0000313" key="3">
    <source>
        <dbReference type="Proteomes" id="UP001153069"/>
    </source>
</evidence>
<evidence type="ECO:0000313" key="2">
    <source>
        <dbReference type="EMBL" id="CAB9503102.1"/>
    </source>
</evidence>
<organism evidence="2 3">
    <name type="scientific">Seminavis robusta</name>
    <dbReference type="NCBI Taxonomy" id="568900"/>
    <lineage>
        <taxon>Eukaryota</taxon>
        <taxon>Sar</taxon>
        <taxon>Stramenopiles</taxon>
        <taxon>Ochrophyta</taxon>
        <taxon>Bacillariophyta</taxon>
        <taxon>Bacillariophyceae</taxon>
        <taxon>Bacillariophycidae</taxon>
        <taxon>Naviculales</taxon>
        <taxon>Naviculaceae</taxon>
        <taxon>Seminavis</taxon>
    </lineage>
</organism>
<feature type="transmembrane region" description="Helical" evidence="1">
    <location>
        <begin position="291"/>
        <end position="316"/>
    </location>
</feature>